<dbReference type="Pfam" id="PF01569">
    <property type="entry name" value="PAP2"/>
    <property type="match status" value="1"/>
</dbReference>
<feature type="transmembrane region" description="Helical" evidence="1">
    <location>
        <begin position="187"/>
        <end position="205"/>
    </location>
</feature>
<proteinExistence type="predicted"/>
<evidence type="ECO:0000259" key="2">
    <source>
        <dbReference type="Pfam" id="PF01569"/>
    </source>
</evidence>
<dbReference type="Gene3D" id="1.20.144.10">
    <property type="entry name" value="Phosphatidic acid phosphatase type 2/haloperoxidase"/>
    <property type="match status" value="1"/>
</dbReference>
<keyword evidence="1" id="KW-0812">Transmembrane</keyword>
<feature type="transmembrane region" description="Helical" evidence="1">
    <location>
        <begin position="12"/>
        <end position="31"/>
    </location>
</feature>
<keyword evidence="1" id="KW-1133">Transmembrane helix</keyword>
<dbReference type="AlphaFoldDB" id="A0A6J7US14"/>
<keyword evidence="1" id="KW-0472">Membrane</keyword>
<evidence type="ECO:0000313" key="3">
    <source>
        <dbReference type="EMBL" id="CAB5068771.1"/>
    </source>
</evidence>
<feature type="transmembrane region" description="Helical" evidence="1">
    <location>
        <begin position="211"/>
        <end position="231"/>
    </location>
</feature>
<feature type="domain" description="Phosphatidic acid phosphatase type 2/haloperoxidase" evidence="2">
    <location>
        <begin position="156"/>
        <end position="231"/>
    </location>
</feature>
<name>A0A6J7US14_9ZZZZ</name>
<organism evidence="3">
    <name type="scientific">freshwater metagenome</name>
    <dbReference type="NCBI Taxonomy" id="449393"/>
    <lineage>
        <taxon>unclassified sequences</taxon>
        <taxon>metagenomes</taxon>
        <taxon>ecological metagenomes</taxon>
    </lineage>
</organism>
<gene>
    <name evidence="3" type="ORF">UFOPK4354_01637</name>
</gene>
<feature type="transmembrane region" description="Helical" evidence="1">
    <location>
        <begin position="78"/>
        <end position="102"/>
    </location>
</feature>
<reference evidence="3" key="1">
    <citation type="submission" date="2020-05" db="EMBL/GenBank/DDBJ databases">
        <authorList>
            <person name="Chiriac C."/>
            <person name="Salcher M."/>
            <person name="Ghai R."/>
            <person name="Kavagutti S V."/>
        </authorList>
    </citation>
    <scope>NUCLEOTIDE SEQUENCE</scope>
</reference>
<dbReference type="EMBL" id="CAFBQW010000226">
    <property type="protein sequence ID" value="CAB5068771.1"/>
    <property type="molecule type" value="Genomic_DNA"/>
</dbReference>
<accession>A0A6J7US14</accession>
<dbReference type="InterPro" id="IPR000326">
    <property type="entry name" value="PAP2/HPO"/>
</dbReference>
<dbReference type="SUPFAM" id="SSF48317">
    <property type="entry name" value="Acid phosphatase/Vanadium-dependent haloperoxidase"/>
    <property type="match status" value="1"/>
</dbReference>
<dbReference type="InterPro" id="IPR036938">
    <property type="entry name" value="PAP2/HPO_sf"/>
</dbReference>
<evidence type="ECO:0000256" key="1">
    <source>
        <dbReference type="SAM" id="Phobius"/>
    </source>
</evidence>
<sequence>MRTWNLNRNQIITAVGLMVGIALVFASYVALNQAPPPSRWPGFFAWDPATSALAQPLKGAGAYQSFILESWADKHIPFVPALAVPYLSFLLLIPIVIPLLSLRVSFKRFLTVSIALIVSQLVLDLSYLLFQSEVIRNVEAGDGLGGSLVNLVWGNDQPFNCFPSGHCTWTMIGICALMRLRKVMPKTAWIMSAWLSLVFPATVMLRQHYLIDVFAGVFVGFAIYWAVMFVVERPVLVAAAGDDLVPAP</sequence>
<protein>
    <submittedName>
        <fullName evidence="3">Unannotated protein</fullName>
    </submittedName>
</protein>